<dbReference type="SUPFAM" id="SSF101898">
    <property type="entry name" value="NHL repeat"/>
    <property type="match status" value="1"/>
</dbReference>
<dbReference type="SUPFAM" id="SSF49464">
    <property type="entry name" value="Carboxypeptidase regulatory domain-like"/>
    <property type="match status" value="1"/>
</dbReference>
<dbReference type="CDD" id="cd00055">
    <property type="entry name" value="EGF_Lam"/>
    <property type="match status" value="1"/>
</dbReference>
<dbReference type="InterPro" id="IPR051216">
    <property type="entry name" value="Teneurin"/>
</dbReference>
<feature type="transmembrane region" description="Helical" evidence="8">
    <location>
        <begin position="160"/>
        <end position="181"/>
    </location>
</feature>
<keyword evidence="11" id="KW-1185">Reference proteome</keyword>
<evidence type="ECO:0000313" key="10">
    <source>
        <dbReference type="EMBL" id="EDQ85699.1"/>
    </source>
</evidence>
<evidence type="ECO:0000256" key="1">
    <source>
        <dbReference type="ARBA" id="ARBA00004316"/>
    </source>
</evidence>
<comment type="caution">
    <text evidence="6">Lacks conserved residue(s) required for the propagation of feature annotation.</text>
</comment>
<feature type="domain" description="EGF-like" evidence="9">
    <location>
        <begin position="558"/>
        <end position="595"/>
    </location>
</feature>
<sequence>MDSDGDNDDYLNVSAEPDPFDAADDEALYGFNKPFAMPASTGKTVVSNPAYASSINPLFDGGDADEEGAYADLDAPSGFGGAATTAFGTNSDNGTYFDPTHNFAGPATQSAEYMFPDASPDAGSSKAGASNKVAPFQIDDGMDKSPGTNASRNDKGRGRLYIIIAILLAIILALIVVIVLAGGGSSGNATNGTASSAGSEGSQASSQNTKPPTTIPPPTTTPAPTTTGDTVPCGTGFCTHGICHEAKGVCWCLDGYFGDACDQECPGLCTDNSRGLCGTQGSCLCFPGFAGDACQNTTDSVWMRFRDSLGPLEDFDFDQFLANIDLLFPDDSFAVEGCSHNDGLVCEISVSTSQDAGAVVTQILNMAEANNIDLFNLGVEAVTDSQGGNWSSELSAQCLNDCSGHGRCLETTQCECYSGWDGEDCSREVVFKSCENDCSGNGYCFDGTCECDEGWSGSACDALLVPCTDDCNGRGTCDQTTGICNCTQGYIGDACEERICLAGCGDHGVCRSGVCDCDDGFTGETCSEISCTLDCGDHGYCSNNTCVCSTGWNGEYCDVQGCRKDCSGNGACVQNSETAIWSCQCQSGWQGDACQAGIELNCNDGIDNDNDRVTDCNDADCCSSPACQDHPSCQTVPDADDVVTKVNLTAPIDEVDPIEEESFLEQWWPLVDGDSATQMEVDTSQLDEARVALVTGTVLDTNLIPVTGVKVQILGHPEFGYTMTTATGAFNMVVNGGGYLSIRFARDDFMESQRTPYIPENERTIIPAVVMQPVSNIKTEVELGTGSSEDSVVASGDAVEDESGSRTARMLFFGNNTATVQNMTDGTNSTLPSMNLRITEFTVGSAGPEAMPSELPANSGYTYAVEISLDEATVNSDTNVQFGSPVPFYTENFLGFPVGSVVPVGSYNRQAQAWMPESDGRVIEIVRIEKVNGVDTAVLNLRPNAADFGDIASEPILSADIEAGCDDEAFQQVNAHRNPTAVDELSDEELESHFQISLAEKQRLAELYGAGAQIWRVLVPHATPWDCNWPYGPPLDGCSPAQCPNPPDDPEDNDDNPEDPDCAKAGSIIHPSTQTLSEAINIAGSNMNLVYSSNRMPGYHVAIDVPATSANPPDSLLGVIVTLKIAGREFSRTFDSGKPNLKARFVWDRRDNRGALVLGQIDYTVTRQYTYPLTYYPSRSNFAAAFGRFSGSVTVPSGRTSGTANQMANRTIAVSNEYQGTLQGRRDIRRLKMGGWSLDVHHRYNPSTSMLHRGDGTRTQFYASKGVTTTILGGNNRRSTSCTECGLEGNTSSLYSPTSVAHHPSGSLFIGDYNVIYRRETNGTVTIAYTFPPGSEPTSTYYLAVHPTWGDLLVSIPSRRQVFRLTSAGALEPIIGTGEACDPSDLVQQARACGDGGLAVNAALMMPRGLTVLKDGDIYLADGTRIVHVTPDGVIGTHVGATEFMQGMLPAYVPDVPLTDAILVQPTYLAYSAVEESLYILDGASALIYRITSANLMQVVAGYPPNSQQRAEPYQDDKIGITETVAALTPLQDPRGLAISATGTVVFVEASMYRVREVTAEGMIRTLAGSTSLCSSSSSSSCPGIGGTQAPDAALFKAPADVSIHRGLVYVADEGNRAIRSLGVRDTFAYGTELAVPEMGTTLVYVFDNNGRHLTTRSTITNQPILTFQYDATNPELLTGLTTAFGDEIVFARDAATGRLTRITANGVVTDVEIDESGYLRTIRQPNDRSYYFAYRMTPMGIPDGLLEEQIDAEGRLHSYVYNSEGRLTADSGPRGGTTKLSRRQNNETGEYQIVVTLPELQVQKLSFAPLSSATGTRTTATNEHGGVGITDVFPDGSWNEYNPDGSSLTALVSPHPVWKGQARVVTQQRMVRPSGSALVTSYAYSVTQTDVTDPFSVTSLTKQTTIAGRLAHTVTRDVVNRQVTSEVPGLGQFVMAYDGFGRTITQTFPGSNLDAIETSYHSNGQVNETRRGNYYVRYTYDASGAVTSWVSSSGLSAHYSQENLGSGLARRNVSYPSGRTVSFDVDTLGRLRQVTLPSGSAHVMGYADHIGEDTDTYTDPEDHVMMQTLRLDNKIKSITLPSGRTIQHEFSEGGLVTRKIDGDQFLDLDYIPGLARPSSLLRYGTGHEEVQSTFVWDGPLLQRWTTDAGSVSSYYQLDYESSWRVQDYDVYYNNNRLYNTRVYRDSNGLVYQVDDFPLTYSPNRDELTVRRSDGLGYWSLDNSLGLPAERKAYVTTGSTPVFQEELLYAQGDNLVSGWLHQLPGSSNTVNTTFVYDVDGQLTQVLEDGAEVESYSYDVNGNRVAWNVRGAAHSATYGADDAVFTVDGQSYAVDVDGFLTSVRGMSLAYSGRGELLSATLPSGAGTVRYRYDGFGRRIMRISPLEEVTYYMYNDPGQIHLVTDIYMPTGKHMRFRHDPNGRLAVIHYDNVDYIVVTTHVGTPLAVVEESSGTVVLARTYDAYGHLQSETGTFDLPIGFAGGIADEATGLVNFFRRDYDPVVGRFCAKDPLVFGGGSPNLFAYVFNDPVNFKDPLGLFCIGLQAGFIFGSGFEFCADYDSDRGFEASVCVKKYVGFGGGVDIDLFGDAKASKMKAYGKVYGSLNAGPAQLGGELSGGYDFTPENMPGRNPCKGGWSGEAGVEAHVGGYGGKWNSDDGFDAMYTRDMNDFDRDKTVKDWGKFKAKAGAEAGVELCAGNGQN</sequence>
<feature type="region of interest" description="Disordered" evidence="7">
    <location>
        <begin position="1040"/>
        <end position="1068"/>
    </location>
</feature>
<dbReference type="PROSITE" id="PS00022">
    <property type="entry name" value="EGF_1"/>
    <property type="match status" value="5"/>
</dbReference>
<dbReference type="Pfam" id="PF25023">
    <property type="entry name" value="TEN_YD-shell"/>
    <property type="match status" value="1"/>
</dbReference>
<keyword evidence="5" id="KW-0966">Cell projection</keyword>
<feature type="region of interest" description="Disordered" evidence="7">
    <location>
        <begin position="1"/>
        <end position="21"/>
    </location>
</feature>
<dbReference type="FunCoup" id="A9V9N4">
    <property type="interactions" value="295"/>
</dbReference>
<feature type="region of interest" description="Disordered" evidence="7">
    <location>
        <begin position="189"/>
        <end position="226"/>
    </location>
</feature>
<keyword evidence="8" id="KW-0472">Membrane</keyword>
<evidence type="ECO:0000256" key="8">
    <source>
        <dbReference type="SAM" id="Phobius"/>
    </source>
</evidence>
<feature type="disulfide bond" evidence="6">
    <location>
        <begin position="398"/>
        <end position="408"/>
    </location>
</feature>
<feature type="disulfide bond" evidence="6">
    <location>
        <begin position="566"/>
        <end position="583"/>
    </location>
</feature>
<dbReference type="InterPro" id="IPR056822">
    <property type="entry name" value="TEN_NHL"/>
</dbReference>
<name>A9V9N4_MONBE</name>
<evidence type="ECO:0000259" key="9">
    <source>
        <dbReference type="PROSITE" id="PS50026"/>
    </source>
</evidence>
<keyword evidence="4 6" id="KW-1015">Disulfide bond</keyword>
<evidence type="ECO:0000313" key="11">
    <source>
        <dbReference type="Proteomes" id="UP000001357"/>
    </source>
</evidence>
<evidence type="ECO:0000256" key="4">
    <source>
        <dbReference type="ARBA" id="ARBA00023157"/>
    </source>
</evidence>
<dbReference type="Proteomes" id="UP000001357">
    <property type="component" value="Unassembled WGS sequence"/>
</dbReference>
<dbReference type="Gene3D" id="2.10.25.10">
    <property type="entry name" value="Laminin"/>
    <property type="match status" value="5"/>
</dbReference>
<evidence type="ECO:0000256" key="7">
    <source>
        <dbReference type="SAM" id="MobiDB-lite"/>
    </source>
</evidence>
<feature type="region of interest" description="Disordered" evidence="7">
    <location>
        <begin position="1767"/>
        <end position="1786"/>
    </location>
</feature>
<comment type="subcellular location">
    <subcellularLocation>
        <location evidence="1">Cell projection</location>
    </subcellularLocation>
</comment>
<organism evidence="10 11">
    <name type="scientific">Monosiga brevicollis</name>
    <name type="common">Choanoflagellate</name>
    <dbReference type="NCBI Taxonomy" id="81824"/>
    <lineage>
        <taxon>Eukaryota</taxon>
        <taxon>Choanoflagellata</taxon>
        <taxon>Craspedida</taxon>
        <taxon>Salpingoecidae</taxon>
        <taxon>Monosiga</taxon>
    </lineage>
</organism>
<dbReference type="Pfam" id="PF25020">
    <property type="entry name" value="TTR_TEN1-4"/>
    <property type="match status" value="1"/>
</dbReference>
<keyword evidence="8" id="KW-1133">Transmembrane helix</keyword>
<evidence type="ECO:0000256" key="6">
    <source>
        <dbReference type="PROSITE-ProRule" id="PRU00076"/>
    </source>
</evidence>
<reference evidence="10 11" key="1">
    <citation type="journal article" date="2008" name="Nature">
        <title>The genome of the choanoflagellate Monosiga brevicollis and the origin of metazoans.</title>
        <authorList>
            <consortium name="JGI Sequencing"/>
            <person name="King N."/>
            <person name="Westbrook M.J."/>
            <person name="Young S.L."/>
            <person name="Kuo A."/>
            <person name="Abedin M."/>
            <person name="Chapman J."/>
            <person name="Fairclough S."/>
            <person name="Hellsten U."/>
            <person name="Isogai Y."/>
            <person name="Letunic I."/>
            <person name="Marr M."/>
            <person name="Pincus D."/>
            <person name="Putnam N."/>
            <person name="Rokas A."/>
            <person name="Wright K.J."/>
            <person name="Zuzow R."/>
            <person name="Dirks W."/>
            <person name="Good M."/>
            <person name="Goodstein D."/>
            <person name="Lemons D."/>
            <person name="Li W."/>
            <person name="Lyons J.B."/>
            <person name="Morris A."/>
            <person name="Nichols S."/>
            <person name="Richter D.J."/>
            <person name="Salamov A."/>
            <person name="Bork P."/>
            <person name="Lim W.A."/>
            <person name="Manning G."/>
            <person name="Miller W.T."/>
            <person name="McGinnis W."/>
            <person name="Shapiro H."/>
            <person name="Tjian R."/>
            <person name="Grigoriev I.V."/>
            <person name="Rokhsar D."/>
        </authorList>
    </citation>
    <scope>NUCLEOTIDE SEQUENCE [LARGE SCALE GENOMIC DNA]</scope>
    <source>
        <strain evidence="11">MX1 / ATCC 50154</strain>
    </source>
</reference>
<dbReference type="STRING" id="81824.A9V9N4"/>
<feature type="disulfide bond" evidence="6">
    <location>
        <begin position="486"/>
        <end position="495"/>
    </location>
</feature>
<dbReference type="Gene3D" id="2.120.10.30">
    <property type="entry name" value="TolB, C-terminal domain"/>
    <property type="match status" value="2"/>
</dbReference>
<dbReference type="PROSITE" id="PS01186">
    <property type="entry name" value="EGF_2"/>
    <property type="match status" value="4"/>
</dbReference>
<evidence type="ECO:0000256" key="5">
    <source>
        <dbReference type="ARBA" id="ARBA00023273"/>
    </source>
</evidence>
<dbReference type="PROSITE" id="PS50026">
    <property type="entry name" value="EGF_3"/>
    <property type="match status" value="4"/>
</dbReference>
<keyword evidence="3" id="KW-0677">Repeat</keyword>
<feature type="disulfide bond" evidence="6">
    <location>
        <begin position="467"/>
        <end position="477"/>
    </location>
</feature>
<feature type="disulfide bond" evidence="6">
    <location>
        <begin position="416"/>
        <end position="425"/>
    </location>
</feature>
<dbReference type="InterPro" id="IPR056823">
    <property type="entry name" value="TEN-like_YD-shell"/>
</dbReference>
<dbReference type="SMART" id="SM00181">
    <property type="entry name" value="EGF"/>
    <property type="match status" value="8"/>
</dbReference>
<feature type="disulfide bond" evidence="6">
    <location>
        <begin position="562"/>
        <end position="572"/>
    </location>
</feature>
<proteinExistence type="predicted"/>
<dbReference type="InterPro" id="IPR011042">
    <property type="entry name" value="6-blade_b-propeller_TolB-like"/>
</dbReference>
<dbReference type="RefSeq" id="XP_001749414.1">
    <property type="nucleotide sequence ID" value="XM_001749362.1"/>
</dbReference>
<dbReference type="GeneID" id="5894669"/>
<gene>
    <name evidence="10" type="ORF">MONBRDRAFT_28954</name>
</gene>
<dbReference type="InterPro" id="IPR000742">
    <property type="entry name" value="EGF"/>
</dbReference>
<dbReference type="GO" id="GO:0042995">
    <property type="term" value="C:cell projection"/>
    <property type="evidence" value="ECO:0007669"/>
    <property type="project" value="UniProtKB-SubCell"/>
</dbReference>
<feature type="disulfide bond" evidence="6">
    <location>
        <begin position="252"/>
        <end position="261"/>
    </location>
</feature>
<protein>
    <recommendedName>
        <fullName evidence="9">EGF-like domain-containing protein</fullName>
    </recommendedName>
</protein>
<dbReference type="KEGG" id="mbr:MONBRDRAFT_28954"/>
<dbReference type="EMBL" id="CH991571">
    <property type="protein sequence ID" value="EDQ85699.1"/>
    <property type="molecule type" value="Genomic_DNA"/>
</dbReference>
<dbReference type="PANTHER" id="PTHR11219:SF69">
    <property type="entry name" value="TENEURIN-A"/>
    <property type="match status" value="1"/>
</dbReference>
<feature type="compositionally biased region" description="Acidic residues" evidence="7">
    <location>
        <begin position="1048"/>
        <end position="1060"/>
    </location>
</feature>
<feature type="domain" description="EGF-like" evidence="9">
    <location>
        <begin position="463"/>
        <end position="496"/>
    </location>
</feature>
<dbReference type="PANTHER" id="PTHR11219">
    <property type="entry name" value="TENEURIN AND N-ACETYLGLUCOSAMINE-1-PHOSPHODIESTER ALPHA-N-ACETYLGLUCOSAMINIDASE"/>
    <property type="match status" value="1"/>
</dbReference>
<keyword evidence="2 6" id="KW-0245">EGF-like domain</keyword>
<dbReference type="InterPro" id="IPR006530">
    <property type="entry name" value="YD"/>
</dbReference>
<keyword evidence="8" id="KW-0812">Transmembrane</keyword>
<accession>A9V9N4</accession>
<dbReference type="InterPro" id="IPR008969">
    <property type="entry name" value="CarboxyPept-like_regulatory"/>
</dbReference>
<dbReference type="NCBIfam" id="TIGR03696">
    <property type="entry name" value="Rhs_assc_core"/>
    <property type="match status" value="1"/>
</dbReference>
<dbReference type="NCBIfam" id="TIGR01643">
    <property type="entry name" value="YD_repeat_2x"/>
    <property type="match status" value="2"/>
</dbReference>
<feature type="compositionally biased region" description="Low complexity" evidence="7">
    <location>
        <begin position="189"/>
        <end position="212"/>
    </location>
</feature>
<dbReference type="InParanoid" id="A9V9N4"/>
<dbReference type="Gene3D" id="2.180.10.10">
    <property type="entry name" value="RHS repeat-associated core"/>
    <property type="match status" value="2"/>
</dbReference>
<dbReference type="InterPro" id="IPR022385">
    <property type="entry name" value="Rhs_assc_core"/>
</dbReference>
<dbReference type="Pfam" id="PF25021">
    <property type="entry name" value="TEN_NHL"/>
    <property type="match status" value="1"/>
</dbReference>
<feature type="disulfide bond" evidence="6">
    <location>
        <begin position="585"/>
        <end position="594"/>
    </location>
</feature>
<feature type="domain" description="EGF-like" evidence="9">
    <location>
        <begin position="394"/>
        <end position="426"/>
    </location>
</feature>
<feature type="disulfide bond" evidence="6">
    <location>
        <begin position="233"/>
        <end position="243"/>
    </location>
</feature>
<dbReference type="InterPro" id="IPR002049">
    <property type="entry name" value="LE_dom"/>
</dbReference>
<dbReference type="InterPro" id="IPR056820">
    <property type="entry name" value="TEN_TTR-like"/>
</dbReference>
<evidence type="ECO:0000256" key="3">
    <source>
        <dbReference type="ARBA" id="ARBA00022737"/>
    </source>
</evidence>
<evidence type="ECO:0000256" key="2">
    <source>
        <dbReference type="ARBA" id="ARBA00022536"/>
    </source>
</evidence>
<feature type="domain" description="EGF-like" evidence="9">
    <location>
        <begin position="229"/>
        <end position="262"/>
    </location>
</feature>
<dbReference type="eggNOG" id="KOG4659">
    <property type="taxonomic scope" value="Eukaryota"/>
</dbReference>
<dbReference type="Pfam" id="PF25024">
    <property type="entry name" value="EGF_TEN"/>
    <property type="match status" value="1"/>
</dbReference>